<dbReference type="SUPFAM" id="SSF53597">
    <property type="entry name" value="Dihydrofolate reductase-like"/>
    <property type="match status" value="1"/>
</dbReference>
<dbReference type="InterPro" id="IPR002734">
    <property type="entry name" value="RibDG_C"/>
</dbReference>
<keyword evidence="3" id="KW-1185">Reference proteome</keyword>
<dbReference type="Pfam" id="PF01872">
    <property type="entry name" value="RibD_C"/>
    <property type="match status" value="1"/>
</dbReference>
<sequence>MRKITLYMQSSVDGIVSDPDRWANISDEILEDALQMYDNIGTVVFGGRSYPSMAQYWTGAEQTSTSELERAFAKKINEIDKIVISRSPVKTAWKNSRCIQVADEDALFAAVQKLRSSKGGPISVEAGVKLWQLFLQNRLYDELWMLVHPAIAGNGQRLFDVEDGARLQFLASRSYENGVMGLRYALDRTGFI</sequence>
<protein>
    <submittedName>
        <fullName evidence="2">Bifunctional deaminase-reductase domain protein</fullName>
    </submittedName>
</protein>
<dbReference type="EMBL" id="JH597773">
    <property type="protein sequence ID" value="EHQ08338.1"/>
    <property type="molecule type" value="Genomic_DNA"/>
</dbReference>
<dbReference type="RefSeq" id="WP_002774922.1">
    <property type="nucleotide sequence ID" value="NZ_JH597773.1"/>
</dbReference>
<dbReference type="Gene3D" id="3.40.430.10">
    <property type="entry name" value="Dihydrofolate Reductase, subunit A"/>
    <property type="match status" value="1"/>
</dbReference>
<dbReference type="Proteomes" id="UP000005737">
    <property type="component" value="Unassembled WGS sequence"/>
</dbReference>
<dbReference type="GO" id="GO:0009231">
    <property type="term" value="P:riboflavin biosynthetic process"/>
    <property type="evidence" value="ECO:0007669"/>
    <property type="project" value="InterPro"/>
</dbReference>
<name>H2CL87_9LEPT</name>
<evidence type="ECO:0000259" key="1">
    <source>
        <dbReference type="Pfam" id="PF01872"/>
    </source>
</evidence>
<dbReference type="HOGENOM" id="CLU_043966_1_2_12"/>
<accession>H2CL87</accession>
<dbReference type="PANTHER" id="PTHR38011">
    <property type="entry name" value="DIHYDROFOLATE REDUCTASE FAMILY PROTEIN (AFU_ORTHOLOGUE AFUA_8G06820)"/>
    <property type="match status" value="1"/>
</dbReference>
<organism evidence="2 3">
    <name type="scientific">Leptonema illini DSM 21528</name>
    <dbReference type="NCBI Taxonomy" id="929563"/>
    <lineage>
        <taxon>Bacteria</taxon>
        <taxon>Pseudomonadati</taxon>
        <taxon>Spirochaetota</taxon>
        <taxon>Spirochaetia</taxon>
        <taxon>Leptospirales</taxon>
        <taxon>Leptospiraceae</taxon>
        <taxon>Leptonema</taxon>
    </lineage>
</organism>
<dbReference type="InterPro" id="IPR050765">
    <property type="entry name" value="Riboflavin_Biosynth_HTPR"/>
</dbReference>
<dbReference type="InterPro" id="IPR024072">
    <property type="entry name" value="DHFR-like_dom_sf"/>
</dbReference>
<reference evidence="2 3" key="1">
    <citation type="submission" date="2011-10" db="EMBL/GenBank/DDBJ databases">
        <title>The Improved High-Quality Draft genome of Leptonema illini DSM 21528.</title>
        <authorList>
            <consortium name="US DOE Joint Genome Institute (JGI-PGF)"/>
            <person name="Lucas S."/>
            <person name="Copeland A."/>
            <person name="Lapidus A."/>
            <person name="Glavina del Rio T."/>
            <person name="Dalin E."/>
            <person name="Tice H."/>
            <person name="Bruce D."/>
            <person name="Goodwin L."/>
            <person name="Pitluck S."/>
            <person name="Peters L."/>
            <person name="Mikhailova N."/>
            <person name="Held B."/>
            <person name="Kyrpides N."/>
            <person name="Mavromatis K."/>
            <person name="Ivanova N."/>
            <person name="Markowitz V."/>
            <person name="Cheng J.-F."/>
            <person name="Hugenholtz P."/>
            <person name="Woyke T."/>
            <person name="Wu D."/>
            <person name="Gronow S."/>
            <person name="Wellnitz S."/>
            <person name="Brambilla E.-M."/>
            <person name="Klenk H.-P."/>
            <person name="Eisen J.A."/>
        </authorList>
    </citation>
    <scope>NUCLEOTIDE SEQUENCE [LARGE SCALE GENOMIC DNA]</scope>
    <source>
        <strain evidence="2 3">DSM 21528</strain>
    </source>
</reference>
<dbReference type="GO" id="GO:0008703">
    <property type="term" value="F:5-amino-6-(5-phosphoribosylamino)uracil reductase activity"/>
    <property type="evidence" value="ECO:0007669"/>
    <property type="project" value="InterPro"/>
</dbReference>
<dbReference type="AlphaFoldDB" id="H2CL87"/>
<evidence type="ECO:0000313" key="2">
    <source>
        <dbReference type="EMBL" id="EHQ08338.1"/>
    </source>
</evidence>
<proteinExistence type="predicted"/>
<feature type="domain" description="Bacterial bifunctional deaminase-reductase C-terminal" evidence="1">
    <location>
        <begin position="2"/>
        <end position="179"/>
    </location>
</feature>
<dbReference type="PANTHER" id="PTHR38011:SF11">
    <property type="entry name" value="2,5-DIAMINO-6-RIBOSYLAMINO-4(3H)-PYRIMIDINONE 5'-PHOSPHATE REDUCTASE"/>
    <property type="match status" value="1"/>
</dbReference>
<dbReference type="STRING" id="183.GCA_002009735_02642"/>
<gene>
    <name evidence="2" type="ORF">Lepil_3683</name>
</gene>
<evidence type="ECO:0000313" key="3">
    <source>
        <dbReference type="Proteomes" id="UP000005737"/>
    </source>
</evidence>